<evidence type="ECO:0000256" key="3">
    <source>
        <dbReference type="ARBA" id="ARBA00022692"/>
    </source>
</evidence>
<dbReference type="PANTHER" id="PTHR43124:SF3">
    <property type="entry name" value="CHLORAMPHENICOL EFFLUX PUMP RV0191"/>
    <property type="match status" value="1"/>
</dbReference>
<feature type="domain" description="Major facilitator superfamily (MFS) profile" evidence="7">
    <location>
        <begin position="21"/>
        <end position="397"/>
    </location>
</feature>
<gene>
    <name evidence="8" type="ORF">NDI37_03535</name>
</gene>
<evidence type="ECO:0000256" key="6">
    <source>
        <dbReference type="SAM" id="Phobius"/>
    </source>
</evidence>
<dbReference type="InterPro" id="IPR036259">
    <property type="entry name" value="MFS_trans_sf"/>
</dbReference>
<accession>A0ABV0JJC4</accession>
<feature type="transmembrane region" description="Helical" evidence="6">
    <location>
        <begin position="87"/>
        <end position="106"/>
    </location>
</feature>
<dbReference type="InterPro" id="IPR020846">
    <property type="entry name" value="MFS_dom"/>
</dbReference>
<keyword evidence="3 6" id="KW-0812">Transmembrane</keyword>
<organism evidence="8 9">
    <name type="scientific">Funiculus sociatus GB2-A5</name>
    <dbReference type="NCBI Taxonomy" id="2933946"/>
    <lineage>
        <taxon>Bacteria</taxon>
        <taxon>Bacillati</taxon>
        <taxon>Cyanobacteriota</taxon>
        <taxon>Cyanophyceae</taxon>
        <taxon>Coleofasciculales</taxon>
        <taxon>Coleofasciculaceae</taxon>
        <taxon>Funiculus</taxon>
    </lineage>
</organism>
<feature type="transmembrane region" description="Helical" evidence="6">
    <location>
        <begin position="112"/>
        <end position="134"/>
    </location>
</feature>
<keyword evidence="9" id="KW-1185">Reference proteome</keyword>
<evidence type="ECO:0000256" key="5">
    <source>
        <dbReference type="ARBA" id="ARBA00023136"/>
    </source>
</evidence>
<name>A0ABV0JJC4_9CYAN</name>
<feature type="transmembrane region" description="Helical" evidence="6">
    <location>
        <begin position="341"/>
        <end position="360"/>
    </location>
</feature>
<feature type="transmembrane region" description="Helical" evidence="6">
    <location>
        <begin position="220"/>
        <end position="243"/>
    </location>
</feature>
<dbReference type="Pfam" id="PF07690">
    <property type="entry name" value="MFS_1"/>
    <property type="match status" value="1"/>
</dbReference>
<feature type="transmembrane region" description="Helical" evidence="6">
    <location>
        <begin position="173"/>
        <end position="193"/>
    </location>
</feature>
<comment type="caution">
    <text evidence="8">The sequence shown here is derived from an EMBL/GenBank/DDBJ whole genome shotgun (WGS) entry which is preliminary data.</text>
</comment>
<feature type="transmembrane region" description="Helical" evidence="6">
    <location>
        <begin position="311"/>
        <end position="329"/>
    </location>
</feature>
<evidence type="ECO:0000256" key="1">
    <source>
        <dbReference type="ARBA" id="ARBA00004651"/>
    </source>
</evidence>
<feature type="transmembrane region" description="Helical" evidence="6">
    <location>
        <begin position="56"/>
        <end position="75"/>
    </location>
</feature>
<feature type="transmembrane region" description="Helical" evidence="6">
    <location>
        <begin position="21"/>
        <end position="44"/>
    </location>
</feature>
<comment type="subcellular location">
    <subcellularLocation>
        <location evidence="1">Cell membrane</location>
        <topology evidence="1">Multi-pass membrane protein</topology>
    </subcellularLocation>
</comment>
<proteinExistence type="predicted"/>
<dbReference type="SUPFAM" id="SSF103473">
    <property type="entry name" value="MFS general substrate transporter"/>
    <property type="match status" value="1"/>
</dbReference>
<dbReference type="InterPro" id="IPR005829">
    <property type="entry name" value="Sugar_transporter_CS"/>
</dbReference>
<keyword evidence="2" id="KW-1003">Cell membrane</keyword>
<dbReference type="RefSeq" id="WP_190422128.1">
    <property type="nucleotide sequence ID" value="NZ_JAMPKK010000004.1"/>
</dbReference>
<dbReference type="InterPro" id="IPR050189">
    <property type="entry name" value="MFS_Efflux_Transporters"/>
</dbReference>
<evidence type="ECO:0000256" key="2">
    <source>
        <dbReference type="ARBA" id="ARBA00022475"/>
    </source>
</evidence>
<keyword evidence="4 6" id="KW-1133">Transmembrane helix</keyword>
<sequence>MQSTEGDGQQHNPNNLLKDKNLLIIFAISLIAVLGVSSVTPAFPNLAKALNVAPENIGLLVTAFTLPTLLLGPIIGVLADRMGRKKIIVPSLLLFGIAGTACAFVRDFNLLLLFRLLQGIGAASLLSLSVTLIGDLYAGERRTAAMGYNASVSSIGTASYPTIGGALATIGWYYPFMLPVVAIPIALVVLFALKNPEPKGERNLREYLINARRILKNRQLAGLFLASAANFVLLYGAYVTYLPQLINDTFKAPPSTIGVILSSISVAIAFTSSQLGRLARRFRETTLIRASFVFYAIALFIVPFVTNMWLLLIPTTIFGIGLGIGFPSIQTLLAALAPREYLATVIAVNGTFFGLGQTLGPLLMGIAFGIGGIHSVFFAGVGFAIITLIVFRYCTCM</sequence>
<protein>
    <submittedName>
        <fullName evidence="8">MFS transporter</fullName>
    </submittedName>
</protein>
<feature type="transmembrane region" description="Helical" evidence="6">
    <location>
        <begin position="287"/>
        <end position="305"/>
    </location>
</feature>
<evidence type="ECO:0000313" key="9">
    <source>
        <dbReference type="Proteomes" id="UP001442494"/>
    </source>
</evidence>
<dbReference type="Gene3D" id="1.20.1250.20">
    <property type="entry name" value="MFS general substrate transporter like domains"/>
    <property type="match status" value="1"/>
</dbReference>
<evidence type="ECO:0000313" key="8">
    <source>
        <dbReference type="EMBL" id="MEP0863536.1"/>
    </source>
</evidence>
<evidence type="ECO:0000256" key="4">
    <source>
        <dbReference type="ARBA" id="ARBA00022989"/>
    </source>
</evidence>
<evidence type="ECO:0000259" key="7">
    <source>
        <dbReference type="PROSITE" id="PS50850"/>
    </source>
</evidence>
<feature type="transmembrane region" description="Helical" evidence="6">
    <location>
        <begin position="146"/>
        <end position="167"/>
    </location>
</feature>
<dbReference type="InterPro" id="IPR011701">
    <property type="entry name" value="MFS"/>
</dbReference>
<keyword evidence="5 6" id="KW-0472">Membrane</keyword>
<dbReference type="PROSITE" id="PS00216">
    <property type="entry name" value="SUGAR_TRANSPORT_1"/>
    <property type="match status" value="1"/>
</dbReference>
<dbReference type="PRINTS" id="PR01036">
    <property type="entry name" value="TCRTETB"/>
</dbReference>
<feature type="transmembrane region" description="Helical" evidence="6">
    <location>
        <begin position="366"/>
        <end position="391"/>
    </location>
</feature>
<dbReference type="PROSITE" id="PS50850">
    <property type="entry name" value="MFS"/>
    <property type="match status" value="1"/>
</dbReference>
<dbReference type="EMBL" id="JAMPKK010000004">
    <property type="protein sequence ID" value="MEP0863536.1"/>
    <property type="molecule type" value="Genomic_DNA"/>
</dbReference>
<dbReference type="PANTHER" id="PTHR43124">
    <property type="entry name" value="PURINE EFFLUX PUMP PBUE"/>
    <property type="match status" value="1"/>
</dbReference>
<feature type="transmembrane region" description="Helical" evidence="6">
    <location>
        <begin position="255"/>
        <end position="275"/>
    </location>
</feature>
<dbReference type="CDD" id="cd17474">
    <property type="entry name" value="MFS_YfmO_like"/>
    <property type="match status" value="1"/>
</dbReference>
<reference evidence="8 9" key="1">
    <citation type="submission" date="2022-04" db="EMBL/GenBank/DDBJ databases">
        <title>Positive selection, recombination, and allopatry shape intraspecific diversity of widespread and dominant cyanobacteria.</title>
        <authorList>
            <person name="Wei J."/>
            <person name="Shu W."/>
            <person name="Hu C."/>
        </authorList>
    </citation>
    <scope>NUCLEOTIDE SEQUENCE [LARGE SCALE GENOMIC DNA]</scope>
    <source>
        <strain evidence="8 9">GB2-A5</strain>
    </source>
</reference>
<dbReference type="Proteomes" id="UP001442494">
    <property type="component" value="Unassembled WGS sequence"/>
</dbReference>